<evidence type="ECO:0008006" key="10">
    <source>
        <dbReference type="Google" id="ProtNLM"/>
    </source>
</evidence>
<evidence type="ECO:0000313" key="8">
    <source>
        <dbReference type="EMBL" id="EGR29002.1"/>
    </source>
</evidence>
<dbReference type="eggNOG" id="KOG0681">
    <property type="taxonomic scope" value="Eukaryota"/>
</dbReference>
<feature type="coiled-coil region" evidence="7">
    <location>
        <begin position="328"/>
        <end position="366"/>
    </location>
</feature>
<evidence type="ECO:0000256" key="6">
    <source>
        <dbReference type="RuleBase" id="RU000487"/>
    </source>
</evidence>
<proteinExistence type="inferred from homology"/>
<dbReference type="OrthoDB" id="7340501at2759"/>
<keyword evidence="9" id="KW-1185">Reference proteome</keyword>
<evidence type="ECO:0000313" key="9">
    <source>
        <dbReference type="Proteomes" id="UP000008983"/>
    </source>
</evidence>
<protein>
    <recommendedName>
        <fullName evidence="10">Actin-related protein 5</fullName>
    </recommendedName>
</protein>
<evidence type="ECO:0000256" key="4">
    <source>
        <dbReference type="ARBA" id="ARBA00023242"/>
    </source>
</evidence>
<dbReference type="InParanoid" id="G0R0L6"/>
<dbReference type="InterPro" id="IPR004000">
    <property type="entry name" value="Actin"/>
</dbReference>
<comment type="similarity">
    <text evidence="6">Belongs to the actin family.</text>
</comment>
<keyword evidence="3" id="KW-0804">Transcription</keyword>
<dbReference type="EMBL" id="GL984196">
    <property type="protein sequence ID" value="EGR29002.1"/>
    <property type="molecule type" value="Genomic_DNA"/>
</dbReference>
<reference evidence="8 9" key="1">
    <citation type="submission" date="2011-07" db="EMBL/GenBank/DDBJ databases">
        <authorList>
            <person name="Coyne R."/>
            <person name="Brami D."/>
            <person name="Johnson J."/>
            <person name="Hostetler J."/>
            <person name="Hannick L."/>
            <person name="Clark T."/>
            <person name="Cassidy-Hanley D."/>
            <person name="Inman J."/>
        </authorList>
    </citation>
    <scope>NUCLEOTIDE SEQUENCE [LARGE SCALE GENOMIC DNA]</scope>
    <source>
        <strain evidence="8 9">G5</strain>
    </source>
</reference>
<dbReference type="Gene3D" id="3.30.420.40">
    <property type="match status" value="4"/>
</dbReference>
<evidence type="ECO:0000256" key="2">
    <source>
        <dbReference type="ARBA" id="ARBA00023015"/>
    </source>
</evidence>
<dbReference type="Proteomes" id="UP000008983">
    <property type="component" value="Unassembled WGS sequence"/>
</dbReference>
<comment type="catalytic activity">
    <reaction evidence="5">
        <text>ATP + H2O = ADP + phosphate + H(+)</text>
        <dbReference type="Rhea" id="RHEA:13065"/>
        <dbReference type="ChEBI" id="CHEBI:15377"/>
        <dbReference type="ChEBI" id="CHEBI:15378"/>
        <dbReference type="ChEBI" id="CHEBI:30616"/>
        <dbReference type="ChEBI" id="CHEBI:43474"/>
        <dbReference type="ChEBI" id="CHEBI:456216"/>
    </reaction>
</comment>
<dbReference type="GeneID" id="14905084"/>
<dbReference type="Gene3D" id="2.30.36.70">
    <property type="entry name" value="Actin, Chain A, domain 2"/>
    <property type="match status" value="1"/>
</dbReference>
<dbReference type="Pfam" id="PF00022">
    <property type="entry name" value="Actin"/>
    <property type="match status" value="2"/>
</dbReference>
<gene>
    <name evidence="8" type="ORF">IMG5_165470</name>
</gene>
<dbReference type="CDD" id="cd10211">
    <property type="entry name" value="ASKHA_NBD_Arp5"/>
    <property type="match status" value="1"/>
</dbReference>
<dbReference type="RefSeq" id="XP_004030238.1">
    <property type="nucleotide sequence ID" value="XM_004030190.1"/>
</dbReference>
<keyword evidence="7" id="KW-0175">Coiled coil</keyword>
<organism evidence="8 9">
    <name type="scientific">Ichthyophthirius multifiliis</name>
    <name type="common">White spot disease agent</name>
    <name type="synonym">Ich</name>
    <dbReference type="NCBI Taxonomy" id="5932"/>
    <lineage>
        <taxon>Eukaryota</taxon>
        <taxon>Sar</taxon>
        <taxon>Alveolata</taxon>
        <taxon>Ciliophora</taxon>
        <taxon>Intramacronucleata</taxon>
        <taxon>Oligohymenophorea</taxon>
        <taxon>Hymenostomatida</taxon>
        <taxon>Ophryoglenina</taxon>
        <taxon>Ichthyophthirius</taxon>
    </lineage>
</organism>
<dbReference type="SMART" id="SM00268">
    <property type="entry name" value="ACTIN"/>
    <property type="match status" value="1"/>
</dbReference>
<evidence type="ECO:0000256" key="7">
    <source>
        <dbReference type="SAM" id="Coils"/>
    </source>
</evidence>
<evidence type="ECO:0000256" key="3">
    <source>
        <dbReference type="ARBA" id="ARBA00023163"/>
    </source>
</evidence>
<accession>G0R0L6</accession>
<evidence type="ECO:0000256" key="1">
    <source>
        <dbReference type="ARBA" id="ARBA00004123"/>
    </source>
</evidence>
<dbReference type="InterPro" id="IPR043129">
    <property type="entry name" value="ATPase_NBD"/>
</dbReference>
<keyword evidence="2" id="KW-0805">Transcription regulation</keyword>
<keyword evidence="4" id="KW-0539">Nucleus</keyword>
<sequence length="577" mass="67991">MQKFLHEHQRIPIYQIKPQKQILYEPAPEQKPQLIKNDIDQEIPIIIDYGSGITKAGWGTSQRPDLSIQTLLSKSKDAKTSITSVLVQNKLKDVDLFKGNYRSPYERNVVQQFSLMENLNDFIFSEIGVIEERVDHPLIITEPFANPDYSRQNLLEQYFECYEVPSVFIGVDTLFATYNQLGQEKYQTETCLVLSLGHNTCHIIPIINGQVQYEFIKRVNVGVSSGFELFYKQTIIKNQHQKHYLDYQTLQSIFQNYCECAVNYSDQLKYLKYGQQGFENKSYFNKIERENNQIFDFNTLQEPIYIDFPLQQKIVDEVEIQRRKEIRLKQAERLREAMHKKREEKRKNHEKELQDLEQLELKFKEDPASTKGKDDNFGMNDEDWNVYINIQKDYESDEENQELKLNEIEIELRELDPNFDEKIKIGEKNPYSLNMQESFIQLSVDKFRGNEVIFQPGIVGVDQSGISDTIIYIVKKFDQNIQNQLLQNILLTGGGSNMRGIIQRFQADLISNFKVNQVINIRQMEQSVFGPWYGMKYMYYKNLDNIQQNFITKQEYFEKGNNSLFKANQFSNIVIPY</sequence>
<dbReference type="GO" id="GO:0005634">
    <property type="term" value="C:nucleus"/>
    <property type="evidence" value="ECO:0007669"/>
    <property type="project" value="UniProtKB-SubCell"/>
</dbReference>
<dbReference type="Gene3D" id="3.90.640.10">
    <property type="entry name" value="Actin, Chain A, domain 4"/>
    <property type="match status" value="2"/>
</dbReference>
<dbReference type="OMA" id="QDCKTSP"/>
<name>G0R0L6_ICHMU</name>
<evidence type="ECO:0000256" key="5">
    <source>
        <dbReference type="ARBA" id="ARBA00049360"/>
    </source>
</evidence>
<dbReference type="AlphaFoldDB" id="G0R0L6"/>
<dbReference type="PANTHER" id="PTHR11937">
    <property type="entry name" value="ACTIN"/>
    <property type="match status" value="1"/>
</dbReference>
<comment type="subcellular location">
    <subcellularLocation>
        <location evidence="1">Nucleus</location>
    </subcellularLocation>
</comment>
<dbReference type="STRING" id="857967.G0R0L6"/>
<dbReference type="SUPFAM" id="SSF53067">
    <property type="entry name" value="Actin-like ATPase domain"/>
    <property type="match status" value="2"/>
</dbReference>
<dbReference type="FunFam" id="3.30.420.40:FF:000122">
    <property type="entry name" value="ARP5 actin-related protein 5 homolog"/>
    <property type="match status" value="1"/>
</dbReference>